<evidence type="ECO:0000256" key="5">
    <source>
        <dbReference type="PIRSR" id="PIRSR005902-1"/>
    </source>
</evidence>
<feature type="binding site" evidence="5">
    <location>
        <position position="158"/>
    </location>
    <ligand>
        <name>a divalent metal cation</name>
        <dbReference type="ChEBI" id="CHEBI:60240"/>
        <label>2</label>
    </ligand>
</feature>
<dbReference type="InterPro" id="IPR001130">
    <property type="entry name" value="TatD-like"/>
</dbReference>
<gene>
    <name evidence="6" type="ORF">MELLADRAFT_37460</name>
</gene>
<dbReference type="VEuPathDB" id="FungiDB:MELLADRAFT_37460"/>
<dbReference type="SUPFAM" id="SSF51556">
    <property type="entry name" value="Metallo-dependent hydrolases"/>
    <property type="match status" value="1"/>
</dbReference>
<comment type="similarity">
    <text evidence="1">Belongs to the metallo-dependent hydrolases superfamily. TatD-type hydrolase family.</text>
</comment>
<proteinExistence type="inferred from homology"/>
<dbReference type="InterPro" id="IPR018228">
    <property type="entry name" value="DNase_TatD-rel_CS"/>
</dbReference>
<keyword evidence="4" id="KW-0378">Hydrolase</keyword>
<accession>F4RT03</accession>
<dbReference type="InParanoid" id="F4RT03"/>
<dbReference type="GO" id="GO:0034599">
    <property type="term" value="P:cellular response to oxidative stress"/>
    <property type="evidence" value="ECO:0007669"/>
    <property type="project" value="EnsemblFungi"/>
</dbReference>
<dbReference type="InterPro" id="IPR050891">
    <property type="entry name" value="TatD-type_Hydrolase"/>
</dbReference>
<dbReference type="InterPro" id="IPR032466">
    <property type="entry name" value="Metal_Hydrolase"/>
</dbReference>
<dbReference type="Gene3D" id="3.20.20.140">
    <property type="entry name" value="Metal-dependent hydrolases"/>
    <property type="match status" value="1"/>
</dbReference>
<dbReference type="HOGENOM" id="CLU_031506_1_0_1"/>
<evidence type="ECO:0000313" key="6">
    <source>
        <dbReference type="EMBL" id="EGG04513.1"/>
    </source>
</evidence>
<dbReference type="KEGG" id="mlr:MELLADRAFT_37460"/>
<dbReference type="FunCoup" id="F4RT03">
    <property type="interactions" value="214"/>
</dbReference>
<evidence type="ECO:0000256" key="4">
    <source>
        <dbReference type="ARBA" id="ARBA00022801"/>
    </source>
</evidence>
<dbReference type="GO" id="GO:0046872">
    <property type="term" value="F:metal ion binding"/>
    <property type="evidence" value="ECO:0007669"/>
    <property type="project" value="UniProtKB-KW"/>
</dbReference>
<dbReference type="PANTHER" id="PTHR10060">
    <property type="entry name" value="TATD FAMILY DEOXYRIBONUCLEASE"/>
    <property type="match status" value="1"/>
</dbReference>
<feature type="non-terminal residue" evidence="6">
    <location>
        <position position="1"/>
    </location>
</feature>
<sequence>LDIGSNLSDPIFRGIYNGKQVHEDDFHQILQRARKFGVEKQILTGDCLTGSTQVIELSHQHHGLYATVGCHPCRANEFETPIDQTHPTESLAELYLSKLEELIQSDQRLERSKRKVVAIGECGLDYDRLSYASKEVQLRHFPPQLSLARKYKLPLFLHSRTPEAHTDLVSILKTHHDLDPLNLLPPRQRGVVHSFTGTHSEMEELIELGYSIGINGCSLKTEENLNVVKSIPLDRLMLETDCPWCDIRKSHASFQLLSDLPPEFLIKSIKKEKFQSDQPVLIKGRNEPCTIFQVAWIVSKLLNLDVNELMKIVWKNSMDLFQLDLLD</sequence>
<evidence type="ECO:0000256" key="3">
    <source>
        <dbReference type="ARBA" id="ARBA00022723"/>
    </source>
</evidence>
<evidence type="ECO:0000313" key="7">
    <source>
        <dbReference type="Proteomes" id="UP000001072"/>
    </source>
</evidence>
<dbReference type="Pfam" id="PF01026">
    <property type="entry name" value="TatD_DNase"/>
    <property type="match status" value="1"/>
</dbReference>
<dbReference type="eggNOG" id="KOG3020">
    <property type="taxonomic scope" value="Eukaryota"/>
</dbReference>
<dbReference type="STRING" id="747676.F4RT03"/>
<feature type="binding site" evidence="5">
    <location>
        <position position="193"/>
    </location>
    <ligand>
        <name>a divalent metal cation</name>
        <dbReference type="ChEBI" id="CHEBI:60240"/>
        <label>2</label>
    </ligand>
</feature>
<feature type="binding site" evidence="5">
    <location>
        <position position="121"/>
    </location>
    <ligand>
        <name>a divalent metal cation</name>
        <dbReference type="ChEBI" id="CHEBI:60240"/>
        <label>1</label>
    </ligand>
</feature>
<dbReference type="PIRSF" id="PIRSF005902">
    <property type="entry name" value="DNase_TatD"/>
    <property type="match status" value="1"/>
</dbReference>
<keyword evidence="2" id="KW-0540">Nuclease</keyword>
<name>F4RT03_MELLP</name>
<dbReference type="GeneID" id="18927644"/>
<dbReference type="RefSeq" id="XP_007412304.1">
    <property type="nucleotide sequence ID" value="XM_007412242.1"/>
</dbReference>
<keyword evidence="7" id="KW-1185">Reference proteome</keyword>
<dbReference type="PROSITE" id="PS01091">
    <property type="entry name" value="TATD_3"/>
    <property type="match status" value="1"/>
</dbReference>
<dbReference type="PANTHER" id="PTHR10060:SF15">
    <property type="entry name" value="DEOXYRIBONUCLEASE TATDN1"/>
    <property type="match status" value="1"/>
</dbReference>
<dbReference type="GO" id="GO:0005829">
    <property type="term" value="C:cytosol"/>
    <property type="evidence" value="ECO:0007669"/>
    <property type="project" value="TreeGrafter"/>
</dbReference>
<dbReference type="Proteomes" id="UP000001072">
    <property type="component" value="Unassembled WGS sequence"/>
</dbReference>
<protein>
    <submittedName>
        <fullName evidence="6">Uncharacterized protein</fullName>
    </submittedName>
</protein>
<dbReference type="EMBL" id="GL883118">
    <property type="protein sequence ID" value="EGG04513.1"/>
    <property type="molecule type" value="Genomic_DNA"/>
</dbReference>
<dbReference type="CDD" id="cd01310">
    <property type="entry name" value="TatD_DNAse"/>
    <property type="match status" value="1"/>
</dbReference>
<evidence type="ECO:0000256" key="2">
    <source>
        <dbReference type="ARBA" id="ARBA00022722"/>
    </source>
</evidence>
<dbReference type="GO" id="GO:0008296">
    <property type="term" value="F:3'-5'-DNA exonuclease activity"/>
    <property type="evidence" value="ECO:0007669"/>
    <property type="project" value="EnsemblFungi"/>
</dbReference>
<evidence type="ECO:0000256" key="1">
    <source>
        <dbReference type="ARBA" id="ARBA00009275"/>
    </source>
</evidence>
<feature type="binding site" evidence="5">
    <location>
        <position position="241"/>
    </location>
    <ligand>
        <name>a divalent metal cation</name>
        <dbReference type="ChEBI" id="CHEBI:60240"/>
        <label>1</label>
    </ligand>
</feature>
<dbReference type="GO" id="GO:0004519">
    <property type="term" value="F:endonuclease activity"/>
    <property type="evidence" value="ECO:0007669"/>
    <property type="project" value="EnsemblFungi"/>
</dbReference>
<reference evidence="7" key="1">
    <citation type="journal article" date="2011" name="Proc. Natl. Acad. Sci. U.S.A.">
        <title>Obligate biotrophy features unraveled by the genomic analysis of rust fungi.</title>
        <authorList>
            <person name="Duplessis S."/>
            <person name="Cuomo C.A."/>
            <person name="Lin Y.-C."/>
            <person name="Aerts A."/>
            <person name="Tisserant E."/>
            <person name="Veneault-Fourrey C."/>
            <person name="Joly D.L."/>
            <person name="Hacquard S."/>
            <person name="Amselem J."/>
            <person name="Cantarel B.L."/>
            <person name="Chiu R."/>
            <person name="Coutinho P.M."/>
            <person name="Feau N."/>
            <person name="Field M."/>
            <person name="Frey P."/>
            <person name="Gelhaye E."/>
            <person name="Goldberg J."/>
            <person name="Grabherr M.G."/>
            <person name="Kodira C.D."/>
            <person name="Kohler A."/>
            <person name="Kuees U."/>
            <person name="Lindquist E.A."/>
            <person name="Lucas S.M."/>
            <person name="Mago R."/>
            <person name="Mauceli E."/>
            <person name="Morin E."/>
            <person name="Murat C."/>
            <person name="Pangilinan J.L."/>
            <person name="Park R."/>
            <person name="Pearson M."/>
            <person name="Quesneville H."/>
            <person name="Rouhier N."/>
            <person name="Sakthikumar S."/>
            <person name="Salamov A.A."/>
            <person name="Schmutz J."/>
            <person name="Selles B."/>
            <person name="Shapiro H."/>
            <person name="Tanguay P."/>
            <person name="Tuskan G.A."/>
            <person name="Henrissat B."/>
            <person name="Van de Peer Y."/>
            <person name="Rouze P."/>
            <person name="Ellis J.G."/>
            <person name="Dodds P.N."/>
            <person name="Schein J.E."/>
            <person name="Zhong S."/>
            <person name="Hamelin R.C."/>
            <person name="Grigoriev I.V."/>
            <person name="Szabo L.J."/>
            <person name="Martin F."/>
        </authorList>
    </citation>
    <scope>NUCLEOTIDE SEQUENCE [LARGE SCALE GENOMIC DNA]</scope>
    <source>
        <strain evidence="7">98AG31 / pathotype 3-4-7</strain>
    </source>
</reference>
<dbReference type="OrthoDB" id="6079689at2759"/>
<keyword evidence="3 5" id="KW-0479">Metal-binding</keyword>
<dbReference type="AlphaFoldDB" id="F4RT03"/>
<dbReference type="GO" id="GO:0006309">
    <property type="term" value="P:apoptotic DNA fragmentation"/>
    <property type="evidence" value="ECO:0007669"/>
    <property type="project" value="EnsemblFungi"/>
</dbReference>
<organism evidence="7">
    <name type="scientific">Melampsora larici-populina (strain 98AG31 / pathotype 3-4-7)</name>
    <name type="common">Poplar leaf rust fungus</name>
    <dbReference type="NCBI Taxonomy" id="747676"/>
    <lineage>
        <taxon>Eukaryota</taxon>
        <taxon>Fungi</taxon>
        <taxon>Dikarya</taxon>
        <taxon>Basidiomycota</taxon>
        <taxon>Pucciniomycotina</taxon>
        <taxon>Pucciniomycetes</taxon>
        <taxon>Pucciniales</taxon>
        <taxon>Melampsoraceae</taxon>
        <taxon>Melampsora</taxon>
    </lineage>
</organism>